<keyword evidence="17" id="KW-1185">Reference proteome</keyword>
<dbReference type="GO" id="GO:0005634">
    <property type="term" value="C:nucleus"/>
    <property type="evidence" value="ECO:0000318"/>
    <property type="project" value="GO_Central"/>
</dbReference>
<dbReference type="Gene3D" id="1.10.8.60">
    <property type="match status" value="1"/>
</dbReference>
<feature type="transmembrane region" description="Helical" evidence="15">
    <location>
        <begin position="388"/>
        <end position="412"/>
    </location>
</feature>
<dbReference type="Proteomes" id="UP000005239">
    <property type="component" value="Unassembled WGS sequence"/>
</dbReference>
<comment type="subcellular location">
    <subcellularLocation>
        <location evidence="2">Membrane</location>
        <topology evidence="2">Multi-pass membrane protein</topology>
    </subcellularLocation>
    <subcellularLocation>
        <location evidence="1">Nucleus</location>
    </subcellularLocation>
</comment>
<feature type="transmembrane region" description="Helical" evidence="15">
    <location>
        <begin position="56"/>
        <end position="79"/>
    </location>
</feature>
<accession>A0A2A6CRN3</accession>
<dbReference type="InterPro" id="IPR050304">
    <property type="entry name" value="MT-severing_AAA_ATPase"/>
</dbReference>
<dbReference type="GO" id="GO:0016020">
    <property type="term" value="C:membrane"/>
    <property type="evidence" value="ECO:0007669"/>
    <property type="project" value="UniProtKB-SubCell"/>
</dbReference>
<feature type="compositionally biased region" description="Polar residues" evidence="14">
    <location>
        <begin position="655"/>
        <end position="665"/>
    </location>
</feature>
<feature type="transmembrane region" description="Helical" evidence="15">
    <location>
        <begin position="122"/>
        <end position="151"/>
    </location>
</feature>
<evidence type="ECO:0000256" key="5">
    <source>
        <dbReference type="ARBA" id="ARBA00022679"/>
    </source>
</evidence>
<keyword evidence="13" id="KW-0539">Nucleus</keyword>
<dbReference type="InterPro" id="IPR021627">
    <property type="entry name" value="Mediator_Med27"/>
</dbReference>
<reference evidence="17" key="1">
    <citation type="journal article" date="2008" name="Nat. Genet.">
        <title>The Pristionchus pacificus genome provides a unique perspective on nematode lifestyle and parasitism.</title>
        <authorList>
            <person name="Dieterich C."/>
            <person name="Clifton S.W."/>
            <person name="Schuster L.N."/>
            <person name="Chinwalla A."/>
            <person name="Delehaunty K."/>
            <person name="Dinkelacker I."/>
            <person name="Fulton L."/>
            <person name="Fulton R."/>
            <person name="Godfrey J."/>
            <person name="Minx P."/>
            <person name="Mitreva M."/>
            <person name="Roeseler W."/>
            <person name="Tian H."/>
            <person name="Witte H."/>
            <person name="Yang S.P."/>
            <person name="Wilson R.K."/>
            <person name="Sommer R.J."/>
        </authorList>
    </citation>
    <scope>NUCLEOTIDE SEQUENCE [LARGE SCALE GENOMIC DNA]</scope>
    <source>
        <strain evidence="17">PS312</strain>
    </source>
</reference>
<dbReference type="InterPro" id="IPR033895">
    <property type="entry name" value="GPT"/>
</dbReference>
<dbReference type="GO" id="GO:0016887">
    <property type="term" value="F:ATP hydrolysis activity"/>
    <property type="evidence" value="ECO:0000318"/>
    <property type="project" value="GO_Central"/>
</dbReference>
<keyword evidence="8" id="KW-0067">ATP-binding</keyword>
<evidence type="ECO:0000256" key="9">
    <source>
        <dbReference type="ARBA" id="ARBA00022989"/>
    </source>
</evidence>
<dbReference type="InterPro" id="IPR003960">
    <property type="entry name" value="ATPase_AAA_CS"/>
</dbReference>
<feature type="compositionally biased region" description="Low complexity" evidence="14">
    <location>
        <begin position="516"/>
        <end position="530"/>
    </location>
</feature>
<dbReference type="FunFam" id="3.40.50.300:FF:000093">
    <property type="entry name" value="Fidgetin-like 1"/>
    <property type="match status" value="1"/>
</dbReference>
<dbReference type="InterPro" id="IPR003593">
    <property type="entry name" value="AAA+_ATPase"/>
</dbReference>
<evidence type="ECO:0000256" key="10">
    <source>
        <dbReference type="ARBA" id="ARBA00023015"/>
    </source>
</evidence>
<dbReference type="InterPro" id="IPR015415">
    <property type="entry name" value="Spast_Vps4_C"/>
</dbReference>
<feature type="compositionally biased region" description="Low complexity" evidence="14">
    <location>
        <begin position="1147"/>
        <end position="1168"/>
    </location>
</feature>
<evidence type="ECO:0000256" key="8">
    <source>
        <dbReference type="ARBA" id="ARBA00022840"/>
    </source>
</evidence>
<keyword evidence="5" id="KW-0808">Transferase</keyword>
<comment type="similarity">
    <text evidence="3">Belongs to the AAA ATPase family.</text>
</comment>
<feature type="transmembrane region" description="Helical" evidence="15">
    <location>
        <begin position="199"/>
        <end position="217"/>
    </location>
</feature>
<dbReference type="Pfam" id="PF00953">
    <property type="entry name" value="Glycos_transf_4"/>
    <property type="match status" value="1"/>
</dbReference>
<dbReference type="GO" id="GO:0005737">
    <property type="term" value="C:cytoplasm"/>
    <property type="evidence" value="ECO:0000318"/>
    <property type="project" value="GO_Central"/>
</dbReference>
<dbReference type="EnsemblMetazoa" id="PPA19002.1">
    <property type="protein sequence ID" value="PPA19002.1"/>
    <property type="gene ID" value="WBGene00108556"/>
</dbReference>
<evidence type="ECO:0000256" key="13">
    <source>
        <dbReference type="ARBA" id="ARBA00023242"/>
    </source>
</evidence>
<dbReference type="PROSITE" id="PS00674">
    <property type="entry name" value="AAA"/>
    <property type="match status" value="1"/>
</dbReference>
<keyword evidence="7" id="KW-0547">Nucleotide-binding</keyword>
<dbReference type="CDD" id="cd06855">
    <property type="entry name" value="GT_GPT_euk"/>
    <property type="match status" value="1"/>
</dbReference>
<comment type="similarity">
    <text evidence="4">Belongs to the Mediator complex subunit 27 family.</text>
</comment>
<feature type="compositionally biased region" description="Low complexity" evidence="14">
    <location>
        <begin position="1049"/>
        <end position="1075"/>
    </location>
</feature>
<dbReference type="GO" id="GO:0008568">
    <property type="term" value="F:microtubule severing ATPase activity"/>
    <property type="evidence" value="ECO:0000318"/>
    <property type="project" value="GO_Central"/>
</dbReference>
<dbReference type="GO" id="GO:0005524">
    <property type="term" value="F:ATP binding"/>
    <property type="evidence" value="ECO:0007669"/>
    <property type="project" value="UniProtKB-KW"/>
</dbReference>
<feature type="region of interest" description="Disordered" evidence="14">
    <location>
        <begin position="1137"/>
        <end position="1172"/>
    </location>
</feature>
<feature type="transmembrane region" description="Helical" evidence="15">
    <location>
        <begin position="229"/>
        <end position="248"/>
    </location>
</feature>
<protein>
    <submittedName>
        <fullName evidence="16">GlcNAc-1-P transferase</fullName>
    </submittedName>
</protein>
<dbReference type="InterPro" id="IPR027417">
    <property type="entry name" value="P-loop_NTPase"/>
</dbReference>
<keyword evidence="11 15" id="KW-0472">Membrane</keyword>
<evidence type="ECO:0000256" key="15">
    <source>
        <dbReference type="SAM" id="Phobius"/>
    </source>
</evidence>
<dbReference type="GO" id="GO:0051013">
    <property type="term" value="P:microtubule severing"/>
    <property type="evidence" value="ECO:0000318"/>
    <property type="project" value="GO_Central"/>
</dbReference>
<keyword evidence="6 15" id="KW-0812">Transmembrane</keyword>
<evidence type="ECO:0000256" key="3">
    <source>
        <dbReference type="ARBA" id="ARBA00006914"/>
    </source>
</evidence>
<evidence type="ECO:0000256" key="11">
    <source>
        <dbReference type="ARBA" id="ARBA00023136"/>
    </source>
</evidence>
<evidence type="ECO:0000256" key="14">
    <source>
        <dbReference type="SAM" id="MobiDB-lite"/>
    </source>
</evidence>
<keyword evidence="12" id="KW-0804">Transcription</keyword>
<evidence type="ECO:0000256" key="2">
    <source>
        <dbReference type="ARBA" id="ARBA00004141"/>
    </source>
</evidence>
<dbReference type="PANTHER" id="PTHR23074:SF17">
    <property type="entry name" value="FIDGETIN-LIKE PROTEIN 1"/>
    <property type="match status" value="1"/>
</dbReference>
<feature type="compositionally biased region" description="Basic and acidic residues" evidence="14">
    <location>
        <begin position="496"/>
        <end position="506"/>
    </location>
</feature>
<feature type="transmembrane region" description="Helical" evidence="15">
    <location>
        <begin position="91"/>
        <end position="110"/>
    </location>
</feature>
<gene>
    <name evidence="16" type="primary">WBGene00108556</name>
</gene>
<dbReference type="GO" id="GO:0003975">
    <property type="term" value="F:UDP-N-acetylglucosamine-dolichyl-phosphate N-acetylglucosaminephosphotransferase activity"/>
    <property type="evidence" value="ECO:0007669"/>
    <property type="project" value="InterPro"/>
</dbReference>
<dbReference type="InterPro" id="IPR000715">
    <property type="entry name" value="Glycosyl_transferase_4"/>
</dbReference>
<feature type="transmembrane region" description="Helical" evidence="15">
    <location>
        <begin position="260"/>
        <end position="286"/>
    </location>
</feature>
<proteinExistence type="inferred from homology"/>
<evidence type="ECO:0000313" key="16">
    <source>
        <dbReference type="EnsemblMetazoa" id="PPA19002.1"/>
    </source>
</evidence>
<dbReference type="Pfam" id="PF00004">
    <property type="entry name" value="AAA"/>
    <property type="match status" value="1"/>
</dbReference>
<keyword evidence="10" id="KW-0805">Transcription regulation</keyword>
<evidence type="ECO:0000256" key="12">
    <source>
        <dbReference type="ARBA" id="ARBA00023163"/>
    </source>
</evidence>
<name>A0A2A6CRN3_PRIPA</name>
<dbReference type="GO" id="GO:0006488">
    <property type="term" value="P:dolichol-linked oligosaccharide biosynthetic process"/>
    <property type="evidence" value="ECO:0007669"/>
    <property type="project" value="InterPro"/>
</dbReference>
<dbReference type="InterPro" id="IPR003959">
    <property type="entry name" value="ATPase_AAA_core"/>
</dbReference>
<evidence type="ECO:0000256" key="1">
    <source>
        <dbReference type="ARBA" id="ARBA00004123"/>
    </source>
</evidence>
<keyword evidence="9 15" id="KW-1133">Transmembrane helix</keyword>
<organism evidence="16 17">
    <name type="scientific">Pristionchus pacificus</name>
    <name type="common">Parasitic nematode worm</name>
    <dbReference type="NCBI Taxonomy" id="54126"/>
    <lineage>
        <taxon>Eukaryota</taxon>
        <taxon>Metazoa</taxon>
        <taxon>Ecdysozoa</taxon>
        <taxon>Nematoda</taxon>
        <taxon>Chromadorea</taxon>
        <taxon>Rhabditida</taxon>
        <taxon>Rhabditina</taxon>
        <taxon>Diplogasteromorpha</taxon>
        <taxon>Diplogasteroidea</taxon>
        <taxon>Neodiplogasteridae</taxon>
        <taxon>Pristionchus</taxon>
    </lineage>
</organism>
<accession>A0A8R1YHH1</accession>
<sequence length="1505" mass="166009">MVDFDVLTLVESAFISVLGYVICRHLINEYIPVFVQRKMAGRDLCKKDSGTIPEPMGIICAIVWMTCQSIFLPLPFLQWTMSEQEFPHAKFYGFLSAQLSISSAVMLGFVDDMLDLRWRHKLLFPTLSTLPVLMIYYLSGNSTTVILPNFISSLLSPYLPFPLPGSLDISFLYYVYMGMLIVFSTNAINIYAGVNGLEVGQSIVVAASVLLFNFIQLYRMETEAWNHSLSIYILLPFLATSIALYNVNKYPARVFVGDTYCYWAGMTLAVAAILGHFSKTMILFLVPQVLNFVYSMPQLFKLVPCPRHRLPKYDAETDRVGMSYAEFKSGSLNVGGAVFVKVFSSIGLLFREEFEKDGEKWTRVNNLTVINLMLKFTGPVHEATLTNYLLVLQIVFSCVGFLIRFGLASMFYSVSRMSPKPPLVRRTDNTRNFDFKHSDFFKPRPAVVAPVAAARTTTTSPPVNPFQPGAGKRTPTASDKAPIGNVDPLRTKRKHREEQRPARRAPEPSPSPTDEIVLSDLSDTDVLTDIPPAAGPSKPKMRRPTGASSPRARPLNDCEGMAFDFSDDAKVKNLKKSIIDRIIDPDGKKNRSDMESYVSASATKCVEELDTKKPSKKLPWKPGGGVKASFADFKSASGKPVTKDMKKVVEDESDSAGSTGSSNGTKYLGNRPIRPTFKPPSRGNSLNSHKDQQPGSLAAAMFDAAVEQTKNGSNPNALCNDPSLKHLDSNIVSLIESEIMSLSTETSWEDVAGLEGAKKVLKEIVVWPFLRPDIFKGIRAPPKGVLLFGPPGTGKTMIGRCVASQCKATFFNISASSLTSKWVGEGEKLVRALFAVARLKLPSVIFIDEVDSLLSSRSESEHESSRRIKTEFLVQLDGVATCKDERLLVLGATNRPYELDEAARRRFAKRLYVGLPERDARVSIVKRSLEGVEHAMGDGEYDEVAEMTAGYSGADMHQLCQEAAMGPVRDALTDDIESVDAASIRPIGITDLKSAARVVRATVEEKDLKAYSEWDKTFGCLLSMDYGGMPIRPPQGSGNGTSGMQQARGPGMAPMGTPGGPVPLQQQQQSMLQLSAPPTGRPRPQPHASMTPGVRVLNVQRFPVYTKQQQQQQLMPPVHLQLPPSASAAAAGMVRRPAPITGTPQPQGGASSAARAAAAANGQSQQQSPRYNRQQMQLIMRTTLSAVDKVRQLRSTVCSSYLGGPPTTSAHNDETCSLPSIVDAPPLLVLSEEQRTKRMERIQAAKGVLDSLHESLRYLPNSMVQMFGGRERNLADMMDTEDMWDPESGQSVGEEIERVLIGEDLRFSYFASAFECMSKMPMGRNLKGLGLKEGLNAHSSFLLCLTKMQNNKRLQQQRNLKIRLLNSGPRDTRFEMCITTPHQIHPTTTMMRVVITVCDGCLARATFLGPNELVDSSTEERSGHLVYRQMSVNATEALLSTAKGRQMSLMSSINSIFTFLQQYPQCLQSTCCECGKCLRDFMPPTRFVNLSPLKYAHPECHQPDR</sequence>
<dbReference type="GO" id="GO:0016592">
    <property type="term" value="C:mediator complex"/>
    <property type="evidence" value="ECO:0007669"/>
    <property type="project" value="InterPro"/>
</dbReference>
<evidence type="ECO:0000256" key="7">
    <source>
        <dbReference type="ARBA" id="ARBA00022741"/>
    </source>
</evidence>
<evidence type="ECO:0000256" key="6">
    <source>
        <dbReference type="ARBA" id="ARBA00022692"/>
    </source>
</evidence>
<evidence type="ECO:0000256" key="4">
    <source>
        <dbReference type="ARBA" id="ARBA00008048"/>
    </source>
</evidence>
<dbReference type="FunFam" id="1.10.8.60:FF:000022">
    <property type="entry name" value="Fidgetin like 1"/>
    <property type="match status" value="1"/>
</dbReference>
<evidence type="ECO:0000313" key="17">
    <source>
        <dbReference type="Proteomes" id="UP000005239"/>
    </source>
</evidence>
<dbReference type="PANTHER" id="PTHR23074">
    <property type="entry name" value="AAA DOMAIN-CONTAINING"/>
    <property type="match status" value="1"/>
</dbReference>
<feature type="region of interest" description="Disordered" evidence="14">
    <location>
        <begin position="1031"/>
        <end position="1091"/>
    </location>
</feature>
<dbReference type="Pfam" id="PF09336">
    <property type="entry name" value="Vps4_C"/>
    <property type="match status" value="1"/>
</dbReference>
<dbReference type="GO" id="GO:0008017">
    <property type="term" value="F:microtubule binding"/>
    <property type="evidence" value="ECO:0007669"/>
    <property type="project" value="UniProtKB-ARBA"/>
</dbReference>
<feature type="region of interest" description="Disordered" evidence="14">
    <location>
        <begin position="644"/>
        <end position="694"/>
    </location>
</feature>
<dbReference type="Pfam" id="PF17862">
    <property type="entry name" value="AAA_lid_3"/>
    <property type="match status" value="1"/>
</dbReference>
<dbReference type="Gene3D" id="3.40.50.300">
    <property type="entry name" value="P-loop containing nucleotide triphosphate hydrolases"/>
    <property type="match status" value="1"/>
</dbReference>
<dbReference type="SUPFAM" id="SSF52540">
    <property type="entry name" value="P-loop containing nucleoside triphosphate hydrolases"/>
    <property type="match status" value="1"/>
</dbReference>
<feature type="transmembrane region" description="Helical" evidence="15">
    <location>
        <begin position="12"/>
        <end position="35"/>
    </location>
</feature>
<dbReference type="Pfam" id="PF11571">
    <property type="entry name" value="Med27"/>
    <property type="match status" value="1"/>
</dbReference>
<reference evidence="16" key="2">
    <citation type="submission" date="2022-06" db="UniProtKB">
        <authorList>
            <consortium name="EnsemblMetazoa"/>
        </authorList>
    </citation>
    <scope>IDENTIFICATION</scope>
    <source>
        <strain evidence="16">PS312</strain>
    </source>
</reference>
<feature type="transmembrane region" description="Helical" evidence="15">
    <location>
        <begin position="171"/>
        <end position="192"/>
    </location>
</feature>
<dbReference type="InterPro" id="IPR041569">
    <property type="entry name" value="AAA_lid_3"/>
</dbReference>
<feature type="region of interest" description="Disordered" evidence="14">
    <location>
        <begin position="453"/>
        <end position="555"/>
    </location>
</feature>
<dbReference type="SMART" id="SM00382">
    <property type="entry name" value="AAA"/>
    <property type="match status" value="1"/>
</dbReference>